<reference evidence="7" key="1">
    <citation type="submission" date="2021-02" db="EMBL/GenBank/DDBJ databases">
        <authorList>
            <person name="Dougan E. K."/>
            <person name="Rhodes N."/>
            <person name="Thang M."/>
            <person name="Chan C."/>
        </authorList>
    </citation>
    <scope>NUCLEOTIDE SEQUENCE</scope>
</reference>
<dbReference type="GO" id="GO:0046964">
    <property type="term" value="F:3'-phosphoadenosine 5'-phosphosulfate transmembrane transporter activity"/>
    <property type="evidence" value="ECO:0007669"/>
    <property type="project" value="TreeGrafter"/>
</dbReference>
<dbReference type="PANTHER" id="PTHR10778:SF13">
    <property type="entry name" value="ADENOSINE 3'-PHOSPHO 5'-PHOSPHOSULFATE TRANSPORTER 1"/>
    <property type="match status" value="1"/>
</dbReference>
<dbReference type="Proteomes" id="UP000601435">
    <property type="component" value="Unassembled WGS sequence"/>
</dbReference>
<dbReference type="GO" id="GO:0005789">
    <property type="term" value="C:endoplasmic reticulum membrane"/>
    <property type="evidence" value="ECO:0007669"/>
    <property type="project" value="TreeGrafter"/>
</dbReference>
<evidence type="ECO:0000256" key="2">
    <source>
        <dbReference type="ARBA" id="ARBA00022448"/>
    </source>
</evidence>
<evidence type="ECO:0000256" key="5">
    <source>
        <dbReference type="ARBA" id="ARBA00023136"/>
    </source>
</evidence>
<sequence>MLLPWKWVRNTISQSRNVFMLAFYGCGIVGMLAVYGILQERIMTVRYDDEMFRHSVFLVLCNRLVAVLFAAVLASMHKESLANNAPLRLYLIVSLSNVIASTCQYEALKHVSFVVQMLGKSFKTIPVMMWGMVVSGKRYSLTDWLLAAVVTAGITIFLISGPHRAPGEGTGCSTLAGLALLSGFLALDGLTSVMEEKLFKDYETSKWNQILYVNLLSSTTSAAALVVSGEFMPALSFSRHAAFLRDASFLSLSAVAAQYFIYSQIREFGAVVFALTMNIRQAGWVEGYCLSSPVSVQGSVV</sequence>
<dbReference type="Pfam" id="PF08449">
    <property type="entry name" value="UAA"/>
    <property type="match status" value="1"/>
</dbReference>
<dbReference type="SUPFAM" id="SSF103481">
    <property type="entry name" value="Multidrug resistance efflux transporter EmrE"/>
    <property type="match status" value="1"/>
</dbReference>
<feature type="transmembrane region" description="Helical" evidence="6">
    <location>
        <begin position="21"/>
        <end position="39"/>
    </location>
</feature>
<accession>A0A813CGR0</accession>
<evidence type="ECO:0000256" key="1">
    <source>
        <dbReference type="ARBA" id="ARBA00004141"/>
    </source>
</evidence>
<dbReference type="AlphaFoldDB" id="A0A813CGR0"/>
<keyword evidence="2" id="KW-0813">Transport</keyword>
<name>A0A813CGR0_9DINO</name>
<keyword evidence="5 6" id="KW-0472">Membrane</keyword>
<evidence type="ECO:0000256" key="4">
    <source>
        <dbReference type="ARBA" id="ARBA00022989"/>
    </source>
</evidence>
<dbReference type="InterPro" id="IPR013657">
    <property type="entry name" value="SCL35B1-4/HUT1"/>
</dbReference>
<dbReference type="PANTHER" id="PTHR10778">
    <property type="entry name" value="SOLUTE CARRIER FAMILY 35 MEMBER B"/>
    <property type="match status" value="1"/>
</dbReference>
<dbReference type="OrthoDB" id="1601at2759"/>
<protein>
    <submittedName>
        <fullName evidence="7">UTR5B protein</fullName>
    </submittedName>
</protein>
<evidence type="ECO:0000313" key="8">
    <source>
        <dbReference type="Proteomes" id="UP000601435"/>
    </source>
</evidence>
<dbReference type="GO" id="GO:0000139">
    <property type="term" value="C:Golgi membrane"/>
    <property type="evidence" value="ECO:0007669"/>
    <property type="project" value="TreeGrafter"/>
</dbReference>
<keyword evidence="4 6" id="KW-1133">Transmembrane helix</keyword>
<feature type="transmembrane region" description="Helical" evidence="6">
    <location>
        <begin position="51"/>
        <end position="75"/>
    </location>
</feature>
<feature type="transmembrane region" description="Helical" evidence="6">
    <location>
        <begin position="87"/>
        <end position="108"/>
    </location>
</feature>
<evidence type="ECO:0000256" key="6">
    <source>
        <dbReference type="SAM" id="Phobius"/>
    </source>
</evidence>
<feature type="transmembrane region" description="Helical" evidence="6">
    <location>
        <begin position="139"/>
        <end position="159"/>
    </location>
</feature>
<proteinExistence type="predicted"/>
<gene>
    <name evidence="7" type="primary">UTR5B</name>
    <name evidence="7" type="ORF">SNEC2469_LOCUS34326</name>
</gene>
<dbReference type="InterPro" id="IPR037185">
    <property type="entry name" value="EmrE-like"/>
</dbReference>
<keyword evidence="3 6" id="KW-0812">Transmembrane</keyword>
<dbReference type="EMBL" id="CAJNJA010094264">
    <property type="protein sequence ID" value="CAE7941560.1"/>
    <property type="molecule type" value="Genomic_DNA"/>
</dbReference>
<organism evidence="7 8">
    <name type="scientific">Symbiodinium necroappetens</name>
    <dbReference type="NCBI Taxonomy" id="1628268"/>
    <lineage>
        <taxon>Eukaryota</taxon>
        <taxon>Sar</taxon>
        <taxon>Alveolata</taxon>
        <taxon>Dinophyceae</taxon>
        <taxon>Suessiales</taxon>
        <taxon>Symbiodiniaceae</taxon>
        <taxon>Symbiodinium</taxon>
    </lineage>
</organism>
<evidence type="ECO:0000313" key="7">
    <source>
        <dbReference type="EMBL" id="CAE7941560.1"/>
    </source>
</evidence>
<keyword evidence="8" id="KW-1185">Reference proteome</keyword>
<feature type="transmembrane region" description="Helical" evidence="6">
    <location>
        <begin position="210"/>
        <end position="231"/>
    </location>
</feature>
<comment type="subcellular location">
    <subcellularLocation>
        <location evidence="1">Membrane</location>
        <topology evidence="1">Multi-pass membrane protein</topology>
    </subcellularLocation>
</comment>
<comment type="caution">
    <text evidence="7">The sequence shown here is derived from an EMBL/GenBank/DDBJ whole genome shotgun (WGS) entry which is preliminary data.</text>
</comment>
<feature type="transmembrane region" description="Helical" evidence="6">
    <location>
        <begin position="171"/>
        <end position="190"/>
    </location>
</feature>
<evidence type="ECO:0000256" key="3">
    <source>
        <dbReference type="ARBA" id="ARBA00022692"/>
    </source>
</evidence>